<keyword evidence="2" id="KW-0812">Transmembrane</keyword>
<name>C6V3W0_NEORI</name>
<keyword evidence="4" id="KW-1185">Reference proteome</keyword>
<evidence type="ECO:0000313" key="4">
    <source>
        <dbReference type="Proteomes" id="UP000001627"/>
    </source>
</evidence>
<feature type="transmembrane region" description="Helical" evidence="2">
    <location>
        <begin position="127"/>
        <end position="146"/>
    </location>
</feature>
<feature type="region of interest" description="Disordered" evidence="1">
    <location>
        <begin position="204"/>
        <end position="223"/>
    </location>
</feature>
<evidence type="ECO:0000256" key="1">
    <source>
        <dbReference type="SAM" id="MobiDB-lite"/>
    </source>
</evidence>
<dbReference type="OrthoDB" id="9961843at2"/>
<dbReference type="RefSeq" id="WP_012779490.1">
    <property type="nucleotide sequence ID" value="NC_013009.1"/>
</dbReference>
<feature type="transmembrane region" description="Helical" evidence="2">
    <location>
        <begin position="166"/>
        <end position="184"/>
    </location>
</feature>
<evidence type="ECO:0000313" key="3">
    <source>
        <dbReference type="EMBL" id="ACT69093.1"/>
    </source>
</evidence>
<accession>C6V3W0</accession>
<keyword evidence="2" id="KW-1133">Transmembrane helix</keyword>
<dbReference type="Proteomes" id="UP000001627">
    <property type="component" value="Chromosome"/>
</dbReference>
<dbReference type="KEGG" id="nri:NRI_0078"/>
<evidence type="ECO:0000256" key="2">
    <source>
        <dbReference type="SAM" id="Phobius"/>
    </source>
</evidence>
<dbReference type="AlphaFoldDB" id="C6V3W0"/>
<gene>
    <name evidence="3" type="ordered locus">NRI_0078</name>
</gene>
<protein>
    <submittedName>
        <fullName evidence="3">Uncharacterized protein</fullName>
    </submittedName>
</protein>
<feature type="transmembrane region" description="Helical" evidence="2">
    <location>
        <begin position="29"/>
        <end position="48"/>
    </location>
</feature>
<organism evidence="3 4">
    <name type="scientific">Neorickettsia risticii (strain Illinois)</name>
    <dbReference type="NCBI Taxonomy" id="434131"/>
    <lineage>
        <taxon>Bacteria</taxon>
        <taxon>Pseudomonadati</taxon>
        <taxon>Pseudomonadota</taxon>
        <taxon>Alphaproteobacteria</taxon>
        <taxon>Rickettsiales</taxon>
        <taxon>Anaplasmataceae</taxon>
        <taxon>Neorickettsia</taxon>
    </lineage>
</organism>
<keyword evidence="2" id="KW-0472">Membrane</keyword>
<sequence length="223" mass="23524">MSKSSDSHSASNKVRKEAQAVITGARFHLAYAGVVVLWTIVVVAYAALQFLSEQLGTICGGKADMARAAFAALTLLACLATFLFASETRIRPSACREKLGRLCEDSVDVETVQEEIDRAGASSGVKLALGVAMLLSAAALAMYPVLFKFAGITMEGGTPYAQLGETLLFLLCAVTMLSLVFIVAKSERAASAADAMEQLGHCPSPALQHSDVQHTSEKSLLIP</sequence>
<dbReference type="HOGENOM" id="CLU_1239078_0_0_5"/>
<feature type="transmembrane region" description="Helical" evidence="2">
    <location>
        <begin position="68"/>
        <end position="86"/>
    </location>
</feature>
<proteinExistence type="predicted"/>
<dbReference type="EMBL" id="CP001431">
    <property type="protein sequence ID" value="ACT69093.1"/>
    <property type="molecule type" value="Genomic_DNA"/>
</dbReference>
<reference evidence="3 4" key="1">
    <citation type="journal article" date="2009" name="Nucleic Acids Res.">
        <title>Analysis of complete genome sequence of Neorickettsia risticii: causative agent of Potomac horse fever.</title>
        <authorList>
            <person name="Lin M."/>
            <person name="Zhang C."/>
            <person name="Gibson K."/>
            <person name="Rikihisa Y."/>
        </authorList>
    </citation>
    <scope>NUCLEOTIDE SEQUENCE [LARGE SCALE GENOMIC DNA]</scope>
    <source>
        <strain evidence="3 4">Illinois</strain>
    </source>
</reference>
<dbReference type="PeptideAtlas" id="C6V3W0"/>